<keyword evidence="6" id="KW-0489">Methyltransferase</keyword>
<name>A0A061SLK4_9RHOB</name>
<dbReference type="EMBL" id="JEMU01000020">
    <property type="protein sequence ID" value="KAJ01717.1"/>
    <property type="molecule type" value="Genomic_DNA"/>
</dbReference>
<feature type="transmembrane region" description="Helical" evidence="5">
    <location>
        <begin position="129"/>
        <end position="157"/>
    </location>
</feature>
<dbReference type="AlphaFoldDB" id="A0A061SLK4"/>
<dbReference type="Pfam" id="PF04191">
    <property type="entry name" value="PEMT"/>
    <property type="match status" value="1"/>
</dbReference>
<reference evidence="6 7" key="1">
    <citation type="journal article" date="2014" name="Genome Announc.">
        <title>Draft Genome Sequences of Two Isolates of the Roseobacter Group, Sulfitobacter sp. Strains 3SOLIMAR09 and 1FIGIMAR09, from Harbors of Mallorca Island (Mediterranean Sea).</title>
        <authorList>
            <person name="Mas-Llado M."/>
            <person name="Pina-Villalonga J.M."/>
            <person name="Brunet-Galmes I."/>
            <person name="Nogales B."/>
            <person name="Bosch R."/>
        </authorList>
    </citation>
    <scope>NUCLEOTIDE SEQUENCE [LARGE SCALE GENOMIC DNA]</scope>
    <source>
        <strain evidence="6 7">1FIGIMAR09</strain>
    </source>
</reference>
<comment type="subcellular location">
    <subcellularLocation>
        <location evidence="1">Endomembrane system</location>
        <topology evidence="1">Multi-pass membrane protein</topology>
    </subcellularLocation>
</comment>
<dbReference type="PANTHER" id="PTHR43847:SF1">
    <property type="entry name" value="BLL3993 PROTEIN"/>
    <property type="match status" value="1"/>
</dbReference>
<keyword evidence="4 5" id="KW-0472">Membrane</keyword>
<evidence type="ECO:0000256" key="5">
    <source>
        <dbReference type="SAM" id="Phobius"/>
    </source>
</evidence>
<evidence type="ECO:0000256" key="4">
    <source>
        <dbReference type="ARBA" id="ARBA00023136"/>
    </source>
</evidence>
<keyword evidence="3 5" id="KW-1133">Transmembrane helix</keyword>
<protein>
    <submittedName>
        <fullName evidence="6">Methyltransferase</fullName>
    </submittedName>
</protein>
<gene>
    <name evidence="6" type="ORF">PM02_17595</name>
</gene>
<feature type="transmembrane region" description="Helical" evidence="5">
    <location>
        <begin position="7"/>
        <end position="27"/>
    </location>
</feature>
<evidence type="ECO:0000256" key="3">
    <source>
        <dbReference type="ARBA" id="ARBA00022989"/>
    </source>
</evidence>
<dbReference type="GO" id="GO:0032259">
    <property type="term" value="P:methylation"/>
    <property type="evidence" value="ECO:0007669"/>
    <property type="project" value="UniProtKB-KW"/>
</dbReference>
<dbReference type="InterPro" id="IPR052527">
    <property type="entry name" value="Metal_cation-efflux_comp"/>
</dbReference>
<dbReference type="Gene3D" id="1.20.120.1630">
    <property type="match status" value="1"/>
</dbReference>
<dbReference type="GeneID" id="72440427"/>
<keyword evidence="7" id="KW-1185">Reference proteome</keyword>
<evidence type="ECO:0000256" key="2">
    <source>
        <dbReference type="ARBA" id="ARBA00022692"/>
    </source>
</evidence>
<feature type="transmembrane region" description="Helical" evidence="5">
    <location>
        <begin position="47"/>
        <end position="67"/>
    </location>
</feature>
<evidence type="ECO:0000313" key="7">
    <source>
        <dbReference type="Proteomes" id="UP000027337"/>
    </source>
</evidence>
<dbReference type="Proteomes" id="UP000027337">
    <property type="component" value="Unassembled WGS sequence"/>
</dbReference>
<dbReference type="eggNOG" id="COG2020">
    <property type="taxonomic scope" value="Bacteria"/>
</dbReference>
<dbReference type="GO" id="GO:0008168">
    <property type="term" value="F:methyltransferase activity"/>
    <property type="evidence" value="ECO:0007669"/>
    <property type="project" value="UniProtKB-KW"/>
</dbReference>
<sequence>MTIAQGILVVVGLLSGLVLIGALLWSIARPSKRIWPPNREHSVIPNIAWGLTLAVFGAVIGLGILDWKSASMANALRWAVGPFLIATGNLIVWWGAFSIGLKATSGAKDELITSGLYRFSRHPQYLADMAILIGFGLLFASSWIWPIVIVGVAALALAPLAEEPWLHEQYGSKYRDYCAETRRYL</sequence>
<keyword evidence="2 5" id="KW-0812">Transmembrane</keyword>
<dbReference type="RefSeq" id="WP_037911019.1">
    <property type="nucleotide sequence ID" value="NZ_CP068999.1"/>
</dbReference>
<feature type="transmembrane region" description="Helical" evidence="5">
    <location>
        <begin position="79"/>
        <end position="101"/>
    </location>
</feature>
<dbReference type="PANTHER" id="PTHR43847">
    <property type="entry name" value="BLL3993 PROTEIN"/>
    <property type="match status" value="1"/>
</dbReference>
<dbReference type="STRING" id="83219.PM02_17595"/>
<organism evidence="6 7">
    <name type="scientific">Sulfitobacter mediterraneus</name>
    <dbReference type="NCBI Taxonomy" id="83219"/>
    <lineage>
        <taxon>Bacteria</taxon>
        <taxon>Pseudomonadati</taxon>
        <taxon>Pseudomonadota</taxon>
        <taxon>Alphaproteobacteria</taxon>
        <taxon>Rhodobacterales</taxon>
        <taxon>Roseobacteraceae</taxon>
        <taxon>Sulfitobacter</taxon>
    </lineage>
</organism>
<keyword evidence="6" id="KW-0808">Transferase</keyword>
<accession>A0A061SLK4</accession>
<evidence type="ECO:0000256" key="1">
    <source>
        <dbReference type="ARBA" id="ARBA00004127"/>
    </source>
</evidence>
<comment type="caution">
    <text evidence="6">The sequence shown here is derived from an EMBL/GenBank/DDBJ whole genome shotgun (WGS) entry which is preliminary data.</text>
</comment>
<dbReference type="GO" id="GO:0012505">
    <property type="term" value="C:endomembrane system"/>
    <property type="evidence" value="ECO:0007669"/>
    <property type="project" value="UniProtKB-SubCell"/>
</dbReference>
<proteinExistence type="predicted"/>
<dbReference type="InterPro" id="IPR007318">
    <property type="entry name" value="Phopholipid_MeTrfase"/>
</dbReference>
<evidence type="ECO:0000313" key="6">
    <source>
        <dbReference type="EMBL" id="KAJ01717.1"/>
    </source>
</evidence>